<dbReference type="RefSeq" id="WP_171472757.1">
    <property type="nucleotide sequence ID" value="NZ_CP053452.2"/>
</dbReference>
<dbReference type="AlphaFoldDB" id="A0A6M5YVQ4"/>
<dbReference type="SUPFAM" id="SSF53067">
    <property type="entry name" value="Actin-like ATPase domain"/>
    <property type="match status" value="1"/>
</dbReference>
<evidence type="ECO:0000259" key="1">
    <source>
        <dbReference type="Pfam" id="PF00814"/>
    </source>
</evidence>
<feature type="domain" description="Gcp-like" evidence="1">
    <location>
        <begin position="33"/>
        <end position="130"/>
    </location>
</feature>
<proteinExistence type="predicted"/>
<dbReference type="GO" id="GO:0002949">
    <property type="term" value="P:tRNA threonylcarbamoyladenosine modification"/>
    <property type="evidence" value="ECO:0007669"/>
    <property type="project" value="InterPro"/>
</dbReference>
<dbReference type="Gene3D" id="3.30.420.40">
    <property type="match status" value="2"/>
</dbReference>
<name>A0A6M5YVQ4_9BACT</name>
<dbReference type="InterPro" id="IPR043129">
    <property type="entry name" value="ATPase_NBD"/>
</dbReference>
<accession>A0A6M5YVQ4</accession>
<dbReference type="InterPro" id="IPR022496">
    <property type="entry name" value="T6A_TsaB"/>
</dbReference>
<reference evidence="3" key="1">
    <citation type="submission" date="2020-05" db="EMBL/GenBank/DDBJ databases">
        <title>Frigoriglobus tundricola gen. nov., sp. nov., a psychrotolerant cellulolytic planctomycete of the family Gemmataceae with two divergent copies of 16S rRNA gene.</title>
        <authorList>
            <person name="Kulichevskaya I.S."/>
            <person name="Ivanova A.A."/>
            <person name="Naumoff D.G."/>
            <person name="Beletsky A.V."/>
            <person name="Rijpstra W.I.C."/>
            <person name="Sinninghe Damste J.S."/>
            <person name="Mardanov A.V."/>
            <person name="Ravin N.V."/>
            <person name="Dedysh S.N."/>
        </authorList>
    </citation>
    <scope>NUCLEOTIDE SEQUENCE [LARGE SCALE GENOMIC DNA]</scope>
    <source>
        <strain evidence="3">PL17</strain>
    </source>
</reference>
<dbReference type="KEGG" id="ftj:FTUN_4955"/>
<dbReference type="PANTHER" id="PTHR11735:SF11">
    <property type="entry name" value="TRNA THREONYLCARBAMOYLADENOSINE BIOSYNTHESIS PROTEIN TSAB"/>
    <property type="match status" value="1"/>
</dbReference>
<evidence type="ECO:0000313" key="3">
    <source>
        <dbReference type="Proteomes" id="UP000503447"/>
    </source>
</evidence>
<evidence type="ECO:0000313" key="2">
    <source>
        <dbReference type="EMBL" id="QJW97381.1"/>
    </source>
</evidence>
<protein>
    <submittedName>
        <fullName evidence="2">tRNA threonylcarbamoyladenosine biosynthesis protein TsaB</fullName>
    </submittedName>
</protein>
<sequence>MSANWLILETSGRVARVGLARGTAVTHTTELDTSRRHAREMVPTIEAMLKTEALRPTDLTGIMVCRGPGSYTGLRVGLATAKALAYATGCQLRAVDTFAAIAEQTPPDARHVWVIADALQNQVYLQRFDRTETGWVPFQELRIALVDEWVNGLSTGDHLSGPGVSVYAKAIPQSCNLVAEANREARIESVLAVGLRLVPLTREELFALEPLYLRGSSAEEKAKAT</sequence>
<dbReference type="GO" id="GO:0005829">
    <property type="term" value="C:cytosol"/>
    <property type="evidence" value="ECO:0007669"/>
    <property type="project" value="TreeGrafter"/>
</dbReference>
<keyword evidence="3" id="KW-1185">Reference proteome</keyword>
<dbReference type="InterPro" id="IPR000905">
    <property type="entry name" value="Gcp-like_dom"/>
</dbReference>
<dbReference type="Pfam" id="PF00814">
    <property type="entry name" value="TsaD"/>
    <property type="match status" value="1"/>
</dbReference>
<gene>
    <name evidence="2" type="ORF">FTUN_4955</name>
</gene>
<dbReference type="NCBIfam" id="TIGR03725">
    <property type="entry name" value="T6A_YeaZ"/>
    <property type="match status" value="1"/>
</dbReference>
<dbReference type="PANTHER" id="PTHR11735">
    <property type="entry name" value="TRNA N6-ADENOSINE THREONYLCARBAMOYLTRANSFERASE"/>
    <property type="match status" value="1"/>
</dbReference>
<dbReference type="CDD" id="cd24032">
    <property type="entry name" value="ASKHA_NBD_TsaB"/>
    <property type="match status" value="1"/>
</dbReference>
<dbReference type="EMBL" id="CP053452">
    <property type="protein sequence ID" value="QJW97381.1"/>
    <property type="molecule type" value="Genomic_DNA"/>
</dbReference>
<dbReference type="Proteomes" id="UP000503447">
    <property type="component" value="Chromosome"/>
</dbReference>
<organism evidence="2 3">
    <name type="scientific">Frigoriglobus tundricola</name>
    <dbReference type="NCBI Taxonomy" id="2774151"/>
    <lineage>
        <taxon>Bacteria</taxon>
        <taxon>Pseudomonadati</taxon>
        <taxon>Planctomycetota</taxon>
        <taxon>Planctomycetia</taxon>
        <taxon>Gemmatales</taxon>
        <taxon>Gemmataceae</taxon>
        <taxon>Frigoriglobus</taxon>
    </lineage>
</organism>